<dbReference type="GO" id="GO:0005737">
    <property type="term" value="C:cytoplasm"/>
    <property type="evidence" value="ECO:0007669"/>
    <property type="project" value="UniProtKB-SubCell"/>
</dbReference>
<dbReference type="InterPro" id="IPR016024">
    <property type="entry name" value="ARM-type_fold"/>
</dbReference>
<dbReference type="AlphaFoldDB" id="A0A8H7ZNI7"/>
<keyword evidence="5" id="KW-0653">Protein transport</keyword>
<keyword evidence="4" id="KW-0677">Repeat</keyword>
<evidence type="ECO:0000256" key="3">
    <source>
        <dbReference type="ARBA" id="ARBA00022490"/>
    </source>
</evidence>
<keyword evidence="8" id="KW-1185">Reference proteome</keyword>
<comment type="caution">
    <text evidence="7">The sequence shown here is derived from an EMBL/GenBank/DDBJ whole genome shotgun (WGS) entry which is preliminary data.</text>
</comment>
<evidence type="ECO:0000256" key="4">
    <source>
        <dbReference type="ARBA" id="ARBA00022737"/>
    </source>
</evidence>
<proteinExistence type="predicted"/>
<dbReference type="Proteomes" id="UP000673691">
    <property type="component" value="Unassembled WGS sequence"/>
</dbReference>
<evidence type="ECO:0000256" key="2">
    <source>
        <dbReference type="ARBA" id="ARBA00022448"/>
    </source>
</evidence>
<dbReference type="SUPFAM" id="SSF48371">
    <property type="entry name" value="ARM repeat"/>
    <property type="match status" value="1"/>
</dbReference>
<sequence length="149" mass="16202">RQSCFALLGDLAVGCFEHIRPYVPELLPRLTEEIDVNFQFVSVCNNAAWAAGEIALKYGAETRPYVQPMLERLVPLLVYNEAHGITGKAGGSRADADDDDERGRKESGVPPMLAENCAITTGRLGLVCTNLVAPHLESFVASWCVAFAH</sequence>
<keyword evidence="3" id="KW-0963">Cytoplasm</keyword>
<dbReference type="PANTHER" id="PTHR10527">
    <property type="entry name" value="IMPORTIN BETA"/>
    <property type="match status" value="1"/>
</dbReference>
<organism evidence="7 8">
    <name type="scientific">Olpidium bornovanus</name>
    <dbReference type="NCBI Taxonomy" id="278681"/>
    <lineage>
        <taxon>Eukaryota</taxon>
        <taxon>Fungi</taxon>
        <taxon>Fungi incertae sedis</taxon>
        <taxon>Olpidiomycota</taxon>
        <taxon>Olpidiomycotina</taxon>
        <taxon>Olpidiomycetes</taxon>
        <taxon>Olpidiales</taxon>
        <taxon>Olpidiaceae</taxon>
        <taxon>Olpidium</taxon>
    </lineage>
</organism>
<dbReference type="EMBL" id="JAEFCI010012041">
    <property type="protein sequence ID" value="KAG5456243.1"/>
    <property type="molecule type" value="Genomic_DNA"/>
</dbReference>
<dbReference type="InterPro" id="IPR011989">
    <property type="entry name" value="ARM-like"/>
</dbReference>
<accession>A0A8H7ZNI7</accession>
<evidence type="ECO:0000313" key="7">
    <source>
        <dbReference type="EMBL" id="KAG5456243.1"/>
    </source>
</evidence>
<keyword evidence="2" id="KW-0813">Transport</keyword>
<dbReference type="GO" id="GO:0006606">
    <property type="term" value="P:protein import into nucleus"/>
    <property type="evidence" value="ECO:0007669"/>
    <property type="project" value="InterPro"/>
</dbReference>
<evidence type="ECO:0000256" key="6">
    <source>
        <dbReference type="SAM" id="MobiDB-lite"/>
    </source>
</evidence>
<name>A0A8H7ZNI7_9FUNG</name>
<protein>
    <submittedName>
        <fullName evidence="7">Armadillo-type protein</fullName>
    </submittedName>
</protein>
<evidence type="ECO:0000256" key="5">
    <source>
        <dbReference type="ARBA" id="ARBA00022927"/>
    </source>
</evidence>
<dbReference type="Gene3D" id="1.25.10.10">
    <property type="entry name" value="Leucine-rich Repeat Variant"/>
    <property type="match status" value="1"/>
</dbReference>
<evidence type="ECO:0000313" key="8">
    <source>
        <dbReference type="Proteomes" id="UP000673691"/>
    </source>
</evidence>
<dbReference type="InterPro" id="IPR040122">
    <property type="entry name" value="Importin_beta"/>
</dbReference>
<gene>
    <name evidence="7" type="ORF">BJ554DRAFT_4066</name>
</gene>
<comment type="subcellular location">
    <subcellularLocation>
        <location evidence="1">Cytoplasm</location>
    </subcellularLocation>
</comment>
<dbReference type="OrthoDB" id="951172at2759"/>
<evidence type="ECO:0000256" key="1">
    <source>
        <dbReference type="ARBA" id="ARBA00004496"/>
    </source>
</evidence>
<feature type="region of interest" description="Disordered" evidence="6">
    <location>
        <begin position="88"/>
        <end position="109"/>
    </location>
</feature>
<reference evidence="7 8" key="1">
    <citation type="journal article" name="Sci. Rep.">
        <title>Genome-scale phylogenetic analyses confirm Olpidium as the closest living zoosporic fungus to the non-flagellated, terrestrial fungi.</title>
        <authorList>
            <person name="Chang Y."/>
            <person name="Rochon D."/>
            <person name="Sekimoto S."/>
            <person name="Wang Y."/>
            <person name="Chovatia M."/>
            <person name="Sandor L."/>
            <person name="Salamov A."/>
            <person name="Grigoriev I.V."/>
            <person name="Stajich J.E."/>
            <person name="Spatafora J.W."/>
        </authorList>
    </citation>
    <scope>NUCLEOTIDE SEQUENCE [LARGE SCALE GENOMIC DNA]</scope>
    <source>
        <strain evidence="7">S191</strain>
    </source>
</reference>
<feature type="non-terminal residue" evidence="7">
    <location>
        <position position="1"/>
    </location>
</feature>